<evidence type="ECO:0000313" key="1">
    <source>
        <dbReference type="EMBL" id="KAJ2967394.1"/>
    </source>
</evidence>
<evidence type="ECO:0000313" key="2">
    <source>
        <dbReference type="Proteomes" id="UP001143910"/>
    </source>
</evidence>
<proteinExistence type="predicted"/>
<accession>A0ACC1MKN1</accession>
<dbReference type="EMBL" id="JANJQO010002305">
    <property type="protein sequence ID" value="KAJ2967394.1"/>
    <property type="molecule type" value="Genomic_DNA"/>
</dbReference>
<sequence length="508" mass="54837">MASSIPEAQAELIRSLAPDDIPHKLRCANCSKLAVNAFRLPCCEQAICESCHSSLPPSCPVCEHSPLSADDCTPNKSLRTTIKVFLRTAEKKREAARPKEISEPAPEPIATSTVPALTLAPEGQAAKADILAANSGTQPLNGSAVGGPIETPHDETQDETDKQGPPNVELHDLKVDKDPTEEKDEDEEEDSDDDDVIITTKRTEQPAQVDEEQEFGENGSGGDGDEQMQDTNGYSNTTFSAGGDANQIQMMMAMQNNMGFPMMGMPGMPGMNMDPMAMQNMFMNGGFQGMGMNGMGMNSMGGFGGSFDNNWNGSQSWNFDQNNFNQNGTGMNTGDFGNFNSGFQTGYNQGNYGQFNSFRQNNYGRGRGRGRGYYSGGYTRGGFQQVGMSNYQGHGQAQQFSNDSYGQSFPQQSVQGDNQSVNQDSVDGQLPDAPVNAPTGPKAMRQGLPNTSFHHLRARGYQLGEGATDGSVDGQTRPADDGAERDADETNHKSQPQPQPQPQPQSWR</sequence>
<keyword evidence="2" id="KW-1185">Reference proteome</keyword>
<protein>
    <submittedName>
        <fullName evidence="1">Uncharacterized protein</fullName>
    </submittedName>
</protein>
<gene>
    <name evidence="1" type="ORF">NQ176_g9682</name>
</gene>
<dbReference type="Proteomes" id="UP001143910">
    <property type="component" value="Unassembled WGS sequence"/>
</dbReference>
<name>A0ACC1MKN1_9HYPO</name>
<comment type="caution">
    <text evidence="1">The sequence shown here is derived from an EMBL/GenBank/DDBJ whole genome shotgun (WGS) entry which is preliminary data.</text>
</comment>
<organism evidence="1 2">
    <name type="scientific">Zarea fungicola</name>
    <dbReference type="NCBI Taxonomy" id="93591"/>
    <lineage>
        <taxon>Eukaryota</taxon>
        <taxon>Fungi</taxon>
        <taxon>Dikarya</taxon>
        <taxon>Ascomycota</taxon>
        <taxon>Pezizomycotina</taxon>
        <taxon>Sordariomycetes</taxon>
        <taxon>Hypocreomycetidae</taxon>
        <taxon>Hypocreales</taxon>
        <taxon>Cordycipitaceae</taxon>
        <taxon>Zarea</taxon>
    </lineage>
</organism>
<reference evidence="1" key="1">
    <citation type="submission" date="2022-08" db="EMBL/GenBank/DDBJ databases">
        <title>Genome Sequence of Lecanicillium fungicola.</title>
        <authorList>
            <person name="Buettner E."/>
        </authorList>
    </citation>
    <scope>NUCLEOTIDE SEQUENCE</scope>
    <source>
        <strain evidence="1">Babe33</strain>
    </source>
</reference>